<accession>A0AAQ1HKE0</accession>
<dbReference type="Proteomes" id="UP000183385">
    <property type="component" value="Unassembled WGS sequence"/>
</dbReference>
<dbReference type="Gene3D" id="3.40.50.300">
    <property type="entry name" value="P-loop containing nucleotide triphosphate hydrolases"/>
    <property type="match status" value="1"/>
</dbReference>
<dbReference type="EMBL" id="FOLS01000004">
    <property type="protein sequence ID" value="SFC32841.1"/>
    <property type="molecule type" value="Genomic_DNA"/>
</dbReference>
<dbReference type="AlphaFoldDB" id="A0AAQ1HKE0"/>
<reference evidence="1 2" key="1">
    <citation type="submission" date="2016-10" db="EMBL/GenBank/DDBJ databases">
        <authorList>
            <person name="Varghese N."/>
            <person name="Submissions S."/>
        </authorList>
    </citation>
    <scope>NUCLEOTIDE SEQUENCE [LARGE SCALE GENOMIC DNA]</scope>
    <source>
        <strain evidence="1 2">LMG 18378</strain>
    </source>
</reference>
<sequence length="246" mass="27893">MRFIQALFKSKGETAPQLPATTLMVVGMHRSGTSFLTGSLQQAGLELGKHSTWNPHNLKGNRENLDIVGFHDRVLAARGFAWDNPPDAPIRWSDAEFAEARALIDDYREVPRWGFKDPRAILVIEGWQQLLPSLGYVGIFRHPQAVAQSLDARGGMPRERAFAIWAAYNQRLLDLHRQAAFPVLCFDEDEAVLHRKLNGVLDELALQRMPEERFFSAELRHHVTPQAEALPAQIDKIYRQLQAIAR</sequence>
<keyword evidence="2" id="KW-1185">Reference proteome</keyword>
<evidence type="ECO:0000313" key="2">
    <source>
        <dbReference type="Proteomes" id="UP000183385"/>
    </source>
</evidence>
<dbReference type="SUPFAM" id="SSF52540">
    <property type="entry name" value="P-loop containing nucleoside triphosphate hydrolases"/>
    <property type="match status" value="1"/>
</dbReference>
<protein>
    <recommendedName>
        <fullName evidence="3">Sulfotransferase family protein</fullName>
    </recommendedName>
</protein>
<organism evidence="1 2">
    <name type="scientific">Pseudomonas citronellolis</name>
    <dbReference type="NCBI Taxonomy" id="53408"/>
    <lineage>
        <taxon>Bacteria</taxon>
        <taxon>Pseudomonadati</taxon>
        <taxon>Pseudomonadota</taxon>
        <taxon>Gammaproteobacteria</taxon>
        <taxon>Pseudomonadales</taxon>
        <taxon>Pseudomonadaceae</taxon>
        <taxon>Pseudomonas</taxon>
    </lineage>
</organism>
<comment type="caution">
    <text evidence="1">The sequence shown here is derived from an EMBL/GenBank/DDBJ whole genome shotgun (WGS) entry which is preliminary data.</text>
</comment>
<evidence type="ECO:0000313" key="1">
    <source>
        <dbReference type="EMBL" id="SFC32841.1"/>
    </source>
</evidence>
<gene>
    <name evidence="1" type="ORF">SAMN05216577_104243</name>
</gene>
<name>A0AAQ1HKE0_9PSED</name>
<evidence type="ECO:0008006" key="3">
    <source>
        <dbReference type="Google" id="ProtNLM"/>
    </source>
</evidence>
<proteinExistence type="predicted"/>
<dbReference type="InterPro" id="IPR027417">
    <property type="entry name" value="P-loop_NTPase"/>
</dbReference>